<keyword evidence="1" id="KW-0808">Transferase</keyword>
<dbReference type="EMBL" id="BBMS01000004">
    <property type="protein sequence ID" value="GAL24567.1"/>
    <property type="molecule type" value="Genomic_DNA"/>
</dbReference>
<gene>
    <name evidence="1" type="ORF">JCM19239_2021</name>
</gene>
<dbReference type="SUPFAM" id="SSF53067">
    <property type="entry name" value="Actin-like ATPase domain"/>
    <property type="match status" value="1"/>
</dbReference>
<dbReference type="PANTHER" id="PTHR18964">
    <property type="entry name" value="ROK (REPRESSOR, ORF, KINASE) FAMILY"/>
    <property type="match status" value="1"/>
</dbReference>
<comment type="caution">
    <text evidence="1">The sequence shown here is derived from an EMBL/GenBank/DDBJ whole genome shotgun (WGS) entry which is preliminary data.</text>
</comment>
<name>A0ABQ0J729_9VIBR</name>
<reference evidence="2" key="1">
    <citation type="submission" date="2014-09" db="EMBL/GenBank/DDBJ databases">
        <title>Vibrio variabilis JCM 19239. (C206) whole genome shotgun sequence.</title>
        <authorList>
            <person name="Sawabe T."/>
            <person name="Meirelles P."/>
            <person name="Nakanishi M."/>
            <person name="Sayaka M."/>
            <person name="Hattori M."/>
            <person name="Ohkuma M."/>
        </authorList>
    </citation>
    <scope>NUCLEOTIDE SEQUENCE [LARGE SCALE GENOMIC DNA]</scope>
    <source>
        <strain evidence="2">JCM 19239</strain>
    </source>
</reference>
<evidence type="ECO:0000313" key="1">
    <source>
        <dbReference type="EMBL" id="GAL24567.1"/>
    </source>
</evidence>
<proteinExistence type="predicted"/>
<accession>A0ABQ0J729</accession>
<dbReference type="Pfam" id="PF00480">
    <property type="entry name" value="ROK"/>
    <property type="match status" value="1"/>
</dbReference>
<dbReference type="InterPro" id="IPR000600">
    <property type="entry name" value="ROK"/>
</dbReference>
<evidence type="ECO:0000313" key="2">
    <source>
        <dbReference type="Proteomes" id="UP000029223"/>
    </source>
</evidence>
<dbReference type="Proteomes" id="UP000029223">
    <property type="component" value="Unassembled WGS sequence"/>
</dbReference>
<keyword evidence="1" id="KW-0418">Kinase</keyword>
<dbReference type="GO" id="GO:0008787">
    <property type="term" value="F:D-allose kinase activity"/>
    <property type="evidence" value="ECO:0007669"/>
    <property type="project" value="UniProtKB-EC"/>
</dbReference>
<dbReference type="Gene3D" id="3.30.420.40">
    <property type="match status" value="2"/>
</dbReference>
<dbReference type="InterPro" id="IPR043129">
    <property type="entry name" value="ATPase_NBD"/>
</dbReference>
<dbReference type="EC" id="2.7.1.55" evidence="1"/>
<protein>
    <submittedName>
        <fullName evidence="1">D-allose kinase</fullName>
        <ecNumber evidence="1">2.7.1.55</ecNumber>
    </submittedName>
</protein>
<dbReference type="PANTHER" id="PTHR18964:SF174">
    <property type="entry name" value="D-ALLOSE KINASE-RELATED"/>
    <property type="match status" value="1"/>
</dbReference>
<organism evidence="1 2">
    <name type="scientific">Vibrio variabilis</name>
    <dbReference type="NCBI Taxonomy" id="990271"/>
    <lineage>
        <taxon>Bacteria</taxon>
        <taxon>Pseudomonadati</taxon>
        <taxon>Pseudomonadota</taxon>
        <taxon>Gammaproteobacteria</taxon>
        <taxon>Vibrionales</taxon>
        <taxon>Vibrionaceae</taxon>
        <taxon>Vibrio</taxon>
    </lineage>
</organism>
<sequence>MKRKAFIGIDMGGTHSRLCVLDKDKNILHLEKLLTLKLISNGLIEGISSLIDENVHRLNVKVERVIIGLPATISKDRTSVLSTPNLKVDAHEFDSLVSSLESQLNCKVELERDVNLQLAYDVEALKLTDKNVIGCYVGTGFGFSVWINNDIYVGANGVAGEIGHIPYGDDGKVCGCGKKGCLETLVSGTQLKHEYESQNASYPISDFFSQQSNQSYIDRLVANLAKAIVTSVNLFDLMLSYWVEGLLT</sequence>
<dbReference type="NCBIfam" id="NF007251">
    <property type="entry name" value="PRK09698.1"/>
    <property type="match status" value="1"/>
</dbReference>
<keyword evidence="2" id="KW-1185">Reference proteome</keyword>